<proteinExistence type="predicted"/>
<dbReference type="InterPro" id="IPR007484">
    <property type="entry name" value="Peptidase_M28"/>
</dbReference>
<evidence type="ECO:0000256" key="1">
    <source>
        <dbReference type="SAM" id="SignalP"/>
    </source>
</evidence>
<evidence type="ECO:0000313" key="3">
    <source>
        <dbReference type="EMBL" id="GAA1382780.1"/>
    </source>
</evidence>
<organism evidence="3 4">
    <name type="scientific">Pseudonocardia kongjuensis</name>
    <dbReference type="NCBI Taxonomy" id="102227"/>
    <lineage>
        <taxon>Bacteria</taxon>
        <taxon>Bacillati</taxon>
        <taxon>Actinomycetota</taxon>
        <taxon>Actinomycetes</taxon>
        <taxon>Pseudonocardiales</taxon>
        <taxon>Pseudonocardiaceae</taxon>
        <taxon>Pseudonocardia</taxon>
    </lineage>
</organism>
<reference evidence="3 4" key="1">
    <citation type="journal article" date="2019" name="Int. J. Syst. Evol. Microbiol.">
        <title>The Global Catalogue of Microorganisms (GCM) 10K type strain sequencing project: providing services to taxonomists for standard genome sequencing and annotation.</title>
        <authorList>
            <consortium name="The Broad Institute Genomics Platform"/>
            <consortium name="The Broad Institute Genome Sequencing Center for Infectious Disease"/>
            <person name="Wu L."/>
            <person name="Ma J."/>
        </authorList>
    </citation>
    <scope>NUCLEOTIDE SEQUENCE [LARGE SCALE GENOMIC DNA]</scope>
    <source>
        <strain evidence="3 4">JCM 11896</strain>
    </source>
</reference>
<dbReference type="InterPro" id="IPR045175">
    <property type="entry name" value="M28_fam"/>
</dbReference>
<dbReference type="Proteomes" id="UP001501414">
    <property type="component" value="Unassembled WGS sequence"/>
</dbReference>
<dbReference type="EMBL" id="BAAAJK010000004">
    <property type="protein sequence ID" value="GAA1382780.1"/>
    <property type="molecule type" value="Genomic_DNA"/>
</dbReference>
<dbReference type="PANTHER" id="PTHR12147:SF26">
    <property type="entry name" value="PEPTIDASE M28 DOMAIN-CONTAINING PROTEIN"/>
    <property type="match status" value="1"/>
</dbReference>
<protein>
    <submittedName>
        <fullName evidence="3">M28 family metallopeptidase</fullName>
    </submittedName>
</protein>
<evidence type="ECO:0000259" key="2">
    <source>
        <dbReference type="Pfam" id="PF04389"/>
    </source>
</evidence>
<sequence length="329" mass="33254">MTALLLGFVVAAAGCGAAEPPPTPPPPTGALAQRLAATASGDAASAHLEALQRIADSNGGNRASGGPGYERSVEHVAGVLRDAGFDVATPSYDAGGGRELRNVVARTRGGDPDSVVLAGAHLDSVPEGPGINDDGTGVAALLETALRLGPEPGTRNTVAFGFWGSEEDDLQGSTGYVDALSPDERSAHLLYLNADMLGSPNGGYFVQGGTGDDEEETGPSGSAAVAGVLAEELAATGVTVERIPLYGDDDAPFAAAGIPVAGAVTGDGDSKTDDQARQWGGTAGEVYDRCYHAACDTLGNVDPDRFDRYTRAIAATVARFADATERPSG</sequence>
<dbReference type="Gene3D" id="3.40.630.10">
    <property type="entry name" value="Zn peptidases"/>
    <property type="match status" value="1"/>
</dbReference>
<accession>A0ABN1XIW1</accession>
<dbReference type="SUPFAM" id="SSF53187">
    <property type="entry name" value="Zn-dependent exopeptidases"/>
    <property type="match status" value="1"/>
</dbReference>
<feature type="chain" id="PRO_5045946105" evidence="1">
    <location>
        <begin position="18"/>
        <end position="329"/>
    </location>
</feature>
<dbReference type="Pfam" id="PF04389">
    <property type="entry name" value="Peptidase_M28"/>
    <property type="match status" value="1"/>
</dbReference>
<feature type="signal peptide" evidence="1">
    <location>
        <begin position="1"/>
        <end position="17"/>
    </location>
</feature>
<dbReference type="PANTHER" id="PTHR12147">
    <property type="entry name" value="METALLOPEPTIDASE M28 FAMILY MEMBER"/>
    <property type="match status" value="1"/>
</dbReference>
<name>A0ABN1XIW1_9PSEU</name>
<comment type="caution">
    <text evidence="3">The sequence shown here is derived from an EMBL/GenBank/DDBJ whole genome shotgun (WGS) entry which is preliminary data.</text>
</comment>
<feature type="domain" description="Peptidase M28" evidence="2">
    <location>
        <begin position="102"/>
        <end position="316"/>
    </location>
</feature>
<keyword evidence="4" id="KW-1185">Reference proteome</keyword>
<keyword evidence="1" id="KW-0732">Signal</keyword>
<evidence type="ECO:0000313" key="4">
    <source>
        <dbReference type="Proteomes" id="UP001501414"/>
    </source>
</evidence>
<gene>
    <name evidence="3" type="ORF">GCM10009613_11160</name>
</gene>